<evidence type="ECO:0000256" key="1">
    <source>
        <dbReference type="SAM" id="Phobius"/>
    </source>
</evidence>
<dbReference type="AlphaFoldDB" id="A0A660SA67"/>
<evidence type="ECO:0000313" key="3">
    <source>
        <dbReference type="Proteomes" id="UP000282321"/>
    </source>
</evidence>
<dbReference type="Proteomes" id="UP000282321">
    <property type="component" value="Unassembled WGS sequence"/>
</dbReference>
<accession>A0A660SA67</accession>
<keyword evidence="1" id="KW-0472">Membrane</keyword>
<reference evidence="2 3" key="1">
    <citation type="submission" date="2018-06" db="EMBL/GenBank/DDBJ databases">
        <title>Extensive metabolic versatility and redundancy in microbially diverse, dynamic hydrothermal sediments.</title>
        <authorList>
            <person name="Dombrowski N."/>
            <person name="Teske A."/>
            <person name="Baker B.J."/>
        </authorList>
    </citation>
    <scope>NUCLEOTIDE SEQUENCE [LARGE SCALE GENOMIC DNA]</scope>
    <source>
        <strain evidence="2">B35_G9</strain>
    </source>
</reference>
<comment type="caution">
    <text evidence="2">The sequence shown here is derived from an EMBL/GenBank/DDBJ whole genome shotgun (WGS) entry which is preliminary data.</text>
</comment>
<sequence length="144" mass="17003">MKNTYTIFKYVSIIVIIILIIVLFVPNIAIIMGYIEGVRSARNMDVARRALYNYFIYYNKLPNSIGEVGINLKDAFGKHEFIYIKISDSSYVMIDKVNDVNKTMYNNKYKMMGIYFDAREHYNDIIWNDFFIKEKGFLPALFDE</sequence>
<feature type="transmembrane region" description="Helical" evidence="1">
    <location>
        <begin position="12"/>
        <end position="35"/>
    </location>
</feature>
<dbReference type="EMBL" id="QNBC01000020">
    <property type="protein sequence ID" value="RKX67405.1"/>
    <property type="molecule type" value="Genomic_DNA"/>
</dbReference>
<protein>
    <submittedName>
        <fullName evidence="2">Uncharacterized protein</fullName>
    </submittedName>
</protein>
<keyword evidence="1" id="KW-0812">Transmembrane</keyword>
<evidence type="ECO:0000313" key="2">
    <source>
        <dbReference type="EMBL" id="RKX67405.1"/>
    </source>
</evidence>
<name>A0A660SA67_UNCT6</name>
<keyword evidence="1" id="KW-1133">Transmembrane helix</keyword>
<proteinExistence type="predicted"/>
<gene>
    <name evidence="2" type="ORF">DRP44_02450</name>
</gene>
<organism evidence="2 3">
    <name type="scientific">candidate division TA06 bacterium</name>
    <dbReference type="NCBI Taxonomy" id="2250710"/>
    <lineage>
        <taxon>Bacteria</taxon>
        <taxon>Bacteria division TA06</taxon>
    </lineage>
</organism>